<evidence type="ECO:0000259" key="2">
    <source>
        <dbReference type="Pfam" id="PF06527"/>
    </source>
</evidence>
<dbReference type="OrthoDB" id="4813139at2"/>
<organism evidence="3 4">
    <name type="scientific">Tsukamurella pseudospumae</name>
    <dbReference type="NCBI Taxonomy" id="239498"/>
    <lineage>
        <taxon>Bacteria</taxon>
        <taxon>Bacillati</taxon>
        <taxon>Actinomycetota</taxon>
        <taxon>Actinomycetes</taxon>
        <taxon>Mycobacteriales</taxon>
        <taxon>Tsukamurellaceae</taxon>
        <taxon>Tsukamurella</taxon>
    </lineage>
</organism>
<feature type="domain" description="TniQ" evidence="2">
    <location>
        <begin position="18"/>
        <end position="184"/>
    </location>
</feature>
<gene>
    <name evidence="3" type="ORF">AXK60_19595</name>
</gene>
<dbReference type="InterPro" id="IPR009492">
    <property type="entry name" value="TniQ"/>
</dbReference>
<dbReference type="RefSeq" id="WP_068575066.1">
    <property type="nucleotide sequence ID" value="NZ_LSRF01000058.1"/>
</dbReference>
<dbReference type="Pfam" id="PF06527">
    <property type="entry name" value="TniQ"/>
    <property type="match status" value="1"/>
</dbReference>
<dbReference type="STRING" id="239498.AXK60_19595"/>
<feature type="region of interest" description="Disordered" evidence="1">
    <location>
        <begin position="329"/>
        <end position="349"/>
    </location>
</feature>
<proteinExistence type="predicted"/>
<accession>A0A138A0J2</accession>
<evidence type="ECO:0000313" key="3">
    <source>
        <dbReference type="EMBL" id="KXP03958.1"/>
    </source>
</evidence>
<sequence length="411" mass="45706">MNARLAPMPDDAYVRPWPLHPQPLPGEALSSWLARICELYPHIRPSDLLADLEIDCAVEDHLDRYTPEPILAELAVRGAVPVERVRMMTLAGWTPWLLDSTDPADCDFDTYVHQFSILLPADLAREDRRRRTPTSEAWLPWASTPRSRACPACVDSLESTADINMTLLQQYPVLSSCLDHRCRLEPCSAFPGHAIFWDQVRFGSDERVSPVPVPSAVTDLDRRTAEALTTGWVELGPGRVHAAVWFRLLRTVVDEVSSPLVRTGRWATRLVAIWRAAGRSRPLRTAWVPFEDLHWDEQAKVLEAAAIGIAMVESGEIDAGGAHVSLLRPRPYEPVDPGTPPTRSSYPAPERDLWADAHAAAEAAIEAARVDPASASSLYNFLRWGCRTAAELDETVQLFVDHGIPLQHPPT</sequence>
<comment type="caution">
    <text evidence="3">The sequence shown here is derived from an EMBL/GenBank/DDBJ whole genome shotgun (WGS) entry which is preliminary data.</text>
</comment>
<name>A0A138A0J2_9ACTN</name>
<dbReference type="Proteomes" id="UP000070258">
    <property type="component" value="Unassembled WGS sequence"/>
</dbReference>
<evidence type="ECO:0000313" key="4">
    <source>
        <dbReference type="Proteomes" id="UP000070258"/>
    </source>
</evidence>
<protein>
    <submittedName>
        <fullName evidence="3">Transposase</fullName>
    </submittedName>
</protein>
<dbReference type="AlphaFoldDB" id="A0A138A0J2"/>
<evidence type="ECO:0000256" key="1">
    <source>
        <dbReference type="SAM" id="MobiDB-lite"/>
    </source>
</evidence>
<dbReference type="EMBL" id="LSRF01000058">
    <property type="protein sequence ID" value="KXP03958.1"/>
    <property type="molecule type" value="Genomic_DNA"/>
</dbReference>
<reference evidence="4" key="1">
    <citation type="submission" date="2016-02" db="EMBL/GenBank/DDBJ databases">
        <authorList>
            <person name="Wen L."/>
            <person name="He K."/>
            <person name="Yang H."/>
        </authorList>
    </citation>
    <scope>NUCLEOTIDE SEQUENCE [LARGE SCALE GENOMIC DNA]</scope>
    <source>
        <strain evidence="4">JCM 15929</strain>
    </source>
</reference>